<dbReference type="RefSeq" id="WP_037263079.1">
    <property type="nucleotide sequence ID" value="NZ_JALZ01000012.1"/>
</dbReference>
<evidence type="ECO:0000313" key="6">
    <source>
        <dbReference type="Proteomes" id="UP000022447"/>
    </source>
</evidence>
<feature type="domain" description="HTH gntR-type" evidence="4">
    <location>
        <begin position="7"/>
        <end position="74"/>
    </location>
</feature>
<dbReference type="Proteomes" id="UP000022447">
    <property type="component" value="Unassembled WGS sequence"/>
</dbReference>
<dbReference type="PRINTS" id="PR00035">
    <property type="entry name" value="HTHGNTR"/>
</dbReference>
<dbReference type="PANTHER" id="PTHR43537:SF49">
    <property type="entry name" value="TRANSCRIPTIONAL REGULATORY PROTEIN"/>
    <property type="match status" value="1"/>
</dbReference>
<dbReference type="AlphaFoldDB" id="X7EDV9"/>
<sequence length="242" mass="26802">MSKQGRKAQFTRALIEARSLIIDGSLPAGERLTETALAERLDLSRTPVRQAMDRLVDEGLLERIDTGGCRVARFTMADLVDAIELRGVLEGTAARLAAERGAVPEIADRMEQVLDALDRAVDPARFDFRAYVRLNEEFHDLLARLAGSPIVAREVERASRLPAASPVAFLQGQELIPDFRVSLGRAQHQHRRIYEAVRDREGARAEALAREHARLARANLEYVMHEQPSLADRVPGLALVAG</sequence>
<dbReference type="STRING" id="1449350.OCH239_04200"/>
<name>X7EDV9_9RHOB</name>
<reference evidence="5 6" key="1">
    <citation type="submission" date="2014-01" db="EMBL/GenBank/DDBJ databases">
        <title>Roseivivax halodurans JCM 10272 Genome Sequencing.</title>
        <authorList>
            <person name="Lai Q."/>
            <person name="Li G."/>
            <person name="Shao Z."/>
        </authorList>
    </citation>
    <scope>NUCLEOTIDE SEQUENCE [LARGE SCALE GENOMIC DNA]</scope>
    <source>
        <strain evidence="5 6">JCM 10272</strain>
    </source>
</reference>
<keyword evidence="6" id="KW-1185">Reference proteome</keyword>
<accession>X7EDV9</accession>
<dbReference type="InterPro" id="IPR036390">
    <property type="entry name" value="WH_DNA-bd_sf"/>
</dbReference>
<dbReference type="PANTHER" id="PTHR43537">
    <property type="entry name" value="TRANSCRIPTIONAL REGULATOR, GNTR FAMILY"/>
    <property type="match status" value="1"/>
</dbReference>
<dbReference type="Pfam" id="PF07729">
    <property type="entry name" value="FCD"/>
    <property type="match status" value="1"/>
</dbReference>
<dbReference type="SUPFAM" id="SSF48008">
    <property type="entry name" value="GntR ligand-binding domain-like"/>
    <property type="match status" value="1"/>
</dbReference>
<comment type="caution">
    <text evidence="5">The sequence shown here is derived from an EMBL/GenBank/DDBJ whole genome shotgun (WGS) entry which is preliminary data.</text>
</comment>
<keyword evidence="3" id="KW-0804">Transcription</keyword>
<keyword evidence="2" id="KW-0238">DNA-binding</keyword>
<dbReference type="eggNOG" id="COG1802">
    <property type="taxonomic scope" value="Bacteria"/>
</dbReference>
<proteinExistence type="predicted"/>
<dbReference type="InterPro" id="IPR008920">
    <property type="entry name" value="TF_FadR/GntR_C"/>
</dbReference>
<evidence type="ECO:0000313" key="5">
    <source>
        <dbReference type="EMBL" id="ETX14274.1"/>
    </source>
</evidence>
<protein>
    <submittedName>
        <fullName evidence="5">GntR family transcriptional regulator</fullName>
    </submittedName>
</protein>
<dbReference type="PATRIC" id="fig|1449350.3.peg.2558"/>
<dbReference type="EMBL" id="JALZ01000012">
    <property type="protein sequence ID" value="ETX14274.1"/>
    <property type="molecule type" value="Genomic_DNA"/>
</dbReference>
<dbReference type="InterPro" id="IPR036388">
    <property type="entry name" value="WH-like_DNA-bd_sf"/>
</dbReference>
<evidence type="ECO:0000256" key="2">
    <source>
        <dbReference type="ARBA" id="ARBA00023125"/>
    </source>
</evidence>
<dbReference type="PROSITE" id="PS50949">
    <property type="entry name" value="HTH_GNTR"/>
    <property type="match status" value="1"/>
</dbReference>
<dbReference type="Gene3D" id="1.20.120.530">
    <property type="entry name" value="GntR ligand-binding domain-like"/>
    <property type="match status" value="1"/>
</dbReference>
<dbReference type="GO" id="GO:0003700">
    <property type="term" value="F:DNA-binding transcription factor activity"/>
    <property type="evidence" value="ECO:0007669"/>
    <property type="project" value="InterPro"/>
</dbReference>
<organism evidence="5 6">
    <name type="scientific">Roseivivax halodurans JCM 10272</name>
    <dbReference type="NCBI Taxonomy" id="1449350"/>
    <lineage>
        <taxon>Bacteria</taxon>
        <taxon>Pseudomonadati</taxon>
        <taxon>Pseudomonadota</taxon>
        <taxon>Alphaproteobacteria</taxon>
        <taxon>Rhodobacterales</taxon>
        <taxon>Roseobacteraceae</taxon>
        <taxon>Roseivivax</taxon>
    </lineage>
</organism>
<evidence type="ECO:0000259" key="4">
    <source>
        <dbReference type="PROSITE" id="PS50949"/>
    </source>
</evidence>
<dbReference type="SUPFAM" id="SSF46785">
    <property type="entry name" value="Winged helix' DNA-binding domain"/>
    <property type="match status" value="1"/>
</dbReference>
<dbReference type="GO" id="GO:0003677">
    <property type="term" value="F:DNA binding"/>
    <property type="evidence" value="ECO:0007669"/>
    <property type="project" value="UniProtKB-KW"/>
</dbReference>
<dbReference type="OrthoDB" id="7620579at2"/>
<dbReference type="CDD" id="cd07377">
    <property type="entry name" value="WHTH_GntR"/>
    <property type="match status" value="1"/>
</dbReference>
<dbReference type="InterPro" id="IPR000524">
    <property type="entry name" value="Tscrpt_reg_HTH_GntR"/>
</dbReference>
<evidence type="ECO:0000256" key="3">
    <source>
        <dbReference type="ARBA" id="ARBA00023163"/>
    </source>
</evidence>
<keyword evidence="1" id="KW-0805">Transcription regulation</keyword>
<dbReference type="Pfam" id="PF00392">
    <property type="entry name" value="GntR"/>
    <property type="match status" value="1"/>
</dbReference>
<dbReference type="SMART" id="SM00345">
    <property type="entry name" value="HTH_GNTR"/>
    <property type="match status" value="1"/>
</dbReference>
<dbReference type="SMART" id="SM00895">
    <property type="entry name" value="FCD"/>
    <property type="match status" value="1"/>
</dbReference>
<gene>
    <name evidence="5" type="ORF">OCH239_04200</name>
</gene>
<evidence type="ECO:0000256" key="1">
    <source>
        <dbReference type="ARBA" id="ARBA00023015"/>
    </source>
</evidence>
<dbReference type="InterPro" id="IPR011711">
    <property type="entry name" value="GntR_C"/>
</dbReference>
<dbReference type="Gene3D" id="1.10.10.10">
    <property type="entry name" value="Winged helix-like DNA-binding domain superfamily/Winged helix DNA-binding domain"/>
    <property type="match status" value="1"/>
</dbReference>